<reference evidence="5" key="1">
    <citation type="submission" date="2021-06" db="EMBL/GenBank/DDBJ databases">
        <authorList>
            <person name="Criscuolo A."/>
        </authorList>
    </citation>
    <scope>NUCLEOTIDE SEQUENCE</scope>
    <source>
        <strain evidence="5">CIP111600</strain>
    </source>
</reference>
<dbReference type="PANTHER" id="PTHR21666:SF270">
    <property type="entry name" value="MUREIN HYDROLASE ACTIVATOR ENVC"/>
    <property type="match status" value="1"/>
</dbReference>
<dbReference type="PANTHER" id="PTHR21666">
    <property type="entry name" value="PEPTIDASE-RELATED"/>
    <property type="match status" value="1"/>
</dbReference>
<keyword evidence="3" id="KW-1133">Transmembrane helix</keyword>
<evidence type="ECO:0000256" key="1">
    <source>
        <dbReference type="SAM" id="Coils"/>
    </source>
</evidence>
<keyword evidence="3" id="KW-0472">Membrane</keyword>
<organism evidence="5 6">
    <name type="scientific">Paenibacillus solanacearum</name>
    <dbReference type="NCBI Taxonomy" id="2048548"/>
    <lineage>
        <taxon>Bacteria</taxon>
        <taxon>Bacillati</taxon>
        <taxon>Bacillota</taxon>
        <taxon>Bacilli</taxon>
        <taxon>Bacillales</taxon>
        <taxon>Paenibacillaceae</taxon>
        <taxon>Paenibacillus</taxon>
    </lineage>
</organism>
<dbReference type="Proteomes" id="UP000693672">
    <property type="component" value="Unassembled WGS sequence"/>
</dbReference>
<dbReference type="EMBL" id="CAJVAS010000057">
    <property type="protein sequence ID" value="CAG7651053.1"/>
    <property type="molecule type" value="Genomic_DNA"/>
</dbReference>
<feature type="transmembrane region" description="Helical" evidence="3">
    <location>
        <begin position="31"/>
        <end position="51"/>
    </location>
</feature>
<accession>A0A916K7K1</accession>
<comment type="caution">
    <text evidence="5">The sequence shown here is derived from an EMBL/GenBank/DDBJ whole genome shotgun (WGS) entry which is preliminary data.</text>
</comment>
<proteinExistence type="predicted"/>
<evidence type="ECO:0000256" key="3">
    <source>
        <dbReference type="SAM" id="Phobius"/>
    </source>
</evidence>
<dbReference type="InterPro" id="IPR016047">
    <property type="entry name" value="M23ase_b-sheet_dom"/>
</dbReference>
<evidence type="ECO:0000313" key="5">
    <source>
        <dbReference type="EMBL" id="CAG7651053.1"/>
    </source>
</evidence>
<evidence type="ECO:0000259" key="4">
    <source>
        <dbReference type="Pfam" id="PF01551"/>
    </source>
</evidence>
<keyword evidence="3" id="KW-0812">Transmembrane</keyword>
<protein>
    <recommendedName>
        <fullName evidence="4">M23ase beta-sheet core domain-containing protein</fullName>
    </recommendedName>
</protein>
<feature type="coiled-coil region" evidence="1">
    <location>
        <begin position="169"/>
        <end position="196"/>
    </location>
</feature>
<dbReference type="AlphaFoldDB" id="A0A916K7K1"/>
<dbReference type="RefSeq" id="WP_218095890.1">
    <property type="nucleotide sequence ID" value="NZ_CAJVAS010000057.1"/>
</dbReference>
<feature type="domain" description="M23ase beta-sheet core" evidence="4">
    <location>
        <begin position="228"/>
        <end position="322"/>
    </location>
</feature>
<keyword evidence="6" id="KW-1185">Reference proteome</keyword>
<dbReference type="InterPro" id="IPR050570">
    <property type="entry name" value="Cell_wall_metabolism_enzyme"/>
</dbReference>
<keyword evidence="1" id="KW-0175">Coiled coil</keyword>
<feature type="coiled-coil region" evidence="1">
    <location>
        <begin position="71"/>
        <end position="115"/>
    </location>
</feature>
<gene>
    <name evidence="5" type="ORF">PAESOLCIP111_06235</name>
</gene>
<dbReference type="Pfam" id="PF01551">
    <property type="entry name" value="Peptidase_M23"/>
    <property type="match status" value="1"/>
</dbReference>
<evidence type="ECO:0000313" key="6">
    <source>
        <dbReference type="Proteomes" id="UP000693672"/>
    </source>
</evidence>
<sequence>MNLKSLQDKLTFVIIPEANGSVVRVKLSRGALWGAACALLLLVGTSGAMYLHHVHSAASVYLRTTELRGKKSQLEQDLKHKNATIEQLKNDIYTLSKQAAEVGSKMEEMKRLEQDLQKLAPSSKSGGQPVSAAVPEEAADLSAGGVGGPAITVTAEQVRTLAAATGQKYASLQTEMHALESRFRESRKQLLEKQERVLHTPSLWPTLSRIVTSPYGYRKDPFTKKLSFHKGIDIAGKLNDPVYAAANGVVHSVGYDKLHGHNIVIEHISGLRTWYMHLNRSDVRAGEQVVKGQPIGKLGTTGRSTGPHLHYEVLHNGKSTDPQPYLPALSRKEGTK</sequence>
<feature type="region of interest" description="Disordered" evidence="2">
    <location>
        <begin position="314"/>
        <end position="336"/>
    </location>
</feature>
<dbReference type="CDD" id="cd12797">
    <property type="entry name" value="M23_peptidase"/>
    <property type="match status" value="1"/>
</dbReference>
<evidence type="ECO:0000256" key="2">
    <source>
        <dbReference type="SAM" id="MobiDB-lite"/>
    </source>
</evidence>
<name>A0A916K7K1_9BACL</name>
<dbReference type="GO" id="GO:0004222">
    <property type="term" value="F:metalloendopeptidase activity"/>
    <property type="evidence" value="ECO:0007669"/>
    <property type="project" value="TreeGrafter"/>
</dbReference>